<dbReference type="InterPro" id="IPR029479">
    <property type="entry name" value="Nitroreductase"/>
</dbReference>
<organism evidence="3 4">
    <name type="scientific">Orbus sasakiae</name>
    <dbReference type="NCBI Taxonomy" id="1078475"/>
    <lineage>
        <taxon>Bacteria</taxon>
        <taxon>Pseudomonadati</taxon>
        <taxon>Pseudomonadota</taxon>
        <taxon>Gammaproteobacteria</taxon>
        <taxon>Orbales</taxon>
        <taxon>Orbaceae</taxon>
        <taxon>Orbus</taxon>
    </lineage>
</organism>
<keyword evidence="1" id="KW-0732">Signal</keyword>
<sequence length="213" mass="23425">MFNHIQKLSITILSLFIFVFAANADINLPTPQTKEGMGIFDALKRRSSTPGGGFGVGNVSDQELSTLLWAASGLNRGKRGWTVPMANGKPPYVRIYVAGENGVFRYEWDGQYLQEISTNDIRGDIGQQAFTKRAAYSLIFVTDGTALADFNDNEKANNFSQIAVGAMSQNMYLAAASLKLNVRYIHSIKPEIIRTELKLADNDQPIGIMLLGK</sequence>
<keyword evidence="4" id="KW-1185">Reference proteome</keyword>
<dbReference type="EMBL" id="BAABHY010000001">
    <property type="protein sequence ID" value="GAA5105890.1"/>
    <property type="molecule type" value="Genomic_DNA"/>
</dbReference>
<dbReference type="RefSeq" id="WP_345488485.1">
    <property type="nucleotide sequence ID" value="NZ_BAABHY010000001.1"/>
</dbReference>
<dbReference type="Proteomes" id="UP001500171">
    <property type="component" value="Unassembled WGS sequence"/>
</dbReference>
<name>A0ABP9N033_9GAMM</name>
<proteinExistence type="predicted"/>
<evidence type="ECO:0000259" key="2">
    <source>
        <dbReference type="Pfam" id="PF00881"/>
    </source>
</evidence>
<dbReference type="Pfam" id="PF00881">
    <property type="entry name" value="Nitroreductase"/>
    <property type="match status" value="1"/>
</dbReference>
<evidence type="ECO:0000313" key="4">
    <source>
        <dbReference type="Proteomes" id="UP001500171"/>
    </source>
</evidence>
<evidence type="ECO:0000256" key="1">
    <source>
        <dbReference type="SAM" id="SignalP"/>
    </source>
</evidence>
<dbReference type="PANTHER" id="PTHR43745">
    <property type="entry name" value="NITROREDUCTASE MJ1384-RELATED"/>
    <property type="match status" value="1"/>
</dbReference>
<feature type="domain" description="Nitroreductase" evidence="2">
    <location>
        <begin position="59"/>
        <end position="213"/>
    </location>
</feature>
<feature type="signal peptide" evidence="1">
    <location>
        <begin position="1"/>
        <end position="24"/>
    </location>
</feature>
<reference evidence="4" key="1">
    <citation type="journal article" date="2019" name="Int. J. Syst. Evol. Microbiol.">
        <title>The Global Catalogue of Microorganisms (GCM) 10K type strain sequencing project: providing services to taxonomists for standard genome sequencing and annotation.</title>
        <authorList>
            <consortium name="The Broad Institute Genomics Platform"/>
            <consortium name="The Broad Institute Genome Sequencing Center for Infectious Disease"/>
            <person name="Wu L."/>
            <person name="Ma J."/>
        </authorList>
    </citation>
    <scope>NUCLEOTIDE SEQUENCE [LARGE SCALE GENOMIC DNA]</scope>
    <source>
        <strain evidence="4">JCM 18050</strain>
    </source>
</reference>
<dbReference type="Gene3D" id="3.40.109.10">
    <property type="entry name" value="NADH Oxidase"/>
    <property type="match status" value="1"/>
</dbReference>
<dbReference type="SUPFAM" id="SSF55469">
    <property type="entry name" value="FMN-dependent nitroreductase-like"/>
    <property type="match status" value="1"/>
</dbReference>
<evidence type="ECO:0000313" key="3">
    <source>
        <dbReference type="EMBL" id="GAA5105890.1"/>
    </source>
</evidence>
<dbReference type="InterPro" id="IPR052544">
    <property type="entry name" value="Bacteriocin_Proc_Enz"/>
</dbReference>
<protein>
    <submittedName>
        <fullName evidence="3">SagB/ThcOx family dehydrogenase</fullName>
    </submittedName>
</protein>
<dbReference type="InterPro" id="IPR000415">
    <property type="entry name" value="Nitroreductase-like"/>
</dbReference>
<comment type="caution">
    <text evidence="3">The sequence shown here is derived from an EMBL/GenBank/DDBJ whole genome shotgun (WGS) entry which is preliminary data.</text>
</comment>
<accession>A0ABP9N033</accession>
<feature type="chain" id="PRO_5047398771" evidence="1">
    <location>
        <begin position="25"/>
        <end position="213"/>
    </location>
</feature>
<dbReference type="PANTHER" id="PTHR43745:SF2">
    <property type="entry name" value="NITROREDUCTASE MJ1384-RELATED"/>
    <property type="match status" value="1"/>
</dbReference>
<gene>
    <name evidence="3" type="ORF">GCM10023211_05090</name>
</gene>